<reference evidence="2 3" key="1">
    <citation type="submission" date="2014-10" db="EMBL/GenBank/DDBJ databases">
        <title>Draft genome of the hookworm Ancylostoma caninum.</title>
        <authorList>
            <person name="Mitreva M."/>
        </authorList>
    </citation>
    <scope>NUCLEOTIDE SEQUENCE [LARGE SCALE GENOMIC DNA]</scope>
    <source>
        <strain evidence="2 3">Baltimore</strain>
    </source>
</reference>
<evidence type="ECO:0000256" key="1">
    <source>
        <dbReference type="SAM" id="SignalP"/>
    </source>
</evidence>
<proteinExistence type="predicted"/>
<evidence type="ECO:0000313" key="2">
    <source>
        <dbReference type="EMBL" id="RCN47151.1"/>
    </source>
</evidence>
<dbReference type="Proteomes" id="UP000252519">
    <property type="component" value="Unassembled WGS sequence"/>
</dbReference>
<dbReference type="OrthoDB" id="10542176at2759"/>
<dbReference type="EMBL" id="JOJR01000066">
    <property type="protein sequence ID" value="RCN47151.1"/>
    <property type="molecule type" value="Genomic_DNA"/>
</dbReference>
<keyword evidence="3" id="KW-1185">Reference proteome</keyword>
<evidence type="ECO:0000313" key="3">
    <source>
        <dbReference type="Proteomes" id="UP000252519"/>
    </source>
</evidence>
<gene>
    <name evidence="2" type="ORF">ANCCAN_06728</name>
</gene>
<protein>
    <submittedName>
        <fullName evidence="2">Uncharacterized protein</fullName>
    </submittedName>
</protein>
<keyword evidence="1" id="KW-0732">Signal</keyword>
<accession>A0A368GRZ8</accession>
<sequence>MILVVLLLLIAIYTHSGRIQKIQQEGTCPKEFHEIDAFQHYDQFKEEDVLKKTFVGYLHYCKASAGCPDISWLINNHEKKCGTRIAEFPQLQNLKDEIAVKIGRRRVKRIDYRSYPQGGTFAHAKARKVTAPSNQSQLIIGTVVRDNFE</sequence>
<organism evidence="2 3">
    <name type="scientific">Ancylostoma caninum</name>
    <name type="common">Dog hookworm</name>
    <dbReference type="NCBI Taxonomy" id="29170"/>
    <lineage>
        <taxon>Eukaryota</taxon>
        <taxon>Metazoa</taxon>
        <taxon>Ecdysozoa</taxon>
        <taxon>Nematoda</taxon>
        <taxon>Chromadorea</taxon>
        <taxon>Rhabditida</taxon>
        <taxon>Rhabditina</taxon>
        <taxon>Rhabditomorpha</taxon>
        <taxon>Strongyloidea</taxon>
        <taxon>Ancylostomatidae</taxon>
        <taxon>Ancylostomatinae</taxon>
        <taxon>Ancylostoma</taxon>
    </lineage>
</organism>
<name>A0A368GRZ8_ANCCA</name>
<feature type="signal peptide" evidence="1">
    <location>
        <begin position="1"/>
        <end position="16"/>
    </location>
</feature>
<comment type="caution">
    <text evidence="2">The sequence shown here is derived from an EMBL/GenBank/DDBJ whole genome shotgun (WGS) entry which is preliminary data.</text>
</comment>
<dbReference type="AlphaFoldDB" id="A0A368GRZ8"/>
<feature type="chain" id="PRO_5016702784" evidence="1">
    <location>
        <begin position="17"/>
        <end position="149"/>
    </location>
</feature>